<reference evidence="5" key="1">
    <citation type="submission" date="2016-10" db="EMBL/GenBank/DDBJ databases">
        <authorList>
            <person name="Varghese N."/>
            <person name="Submissions S."/>
        </authorList>
    </citation>
    <scope>NUCLEOTIDE SEQUENCE [LARGE SCALE GENOMIC DNA]</scope>
    <source>
        <strain evidence="5">DSM 21424</strain>
    </source>
</reference>
<feature type="domain" description="Ketoreductase" evidence="3">
    <location>
        <begin position="6"/>
        <end position="176"/>
    </location>
</feature>
<dbReference type="FunFam" id="3.40.50.720:FF:000084">
    <property type="entry name" value="Short-chain dehydrogenase reductase"/>
    <property type="match status" value="1"/>
</dbReference>
<dbReference type="EMBL" id="FNAT01000009">
    <property type="protein sequence ID" value="SDF23712.1"/>
    <property type="molecule type" value="Genomic_DNA"/>
</dbReference>
<evidence type="ECO:0000313" key="5">
    <source>
        <dbReference type="Proteomes" id="UP000198922"/>
    </source>
</evidence>
<keyword evidence="5" id="KW-1185">Reference proteome</keyword>
<dbReference type="PANTHER" id="PTHR42879">
    <property type="entry name" value="3-OXOACYL-(ACYL-CARRIER-PROTEIN) REDUCTASE"/>
    <property type="match status" value="1"/>
</dbReference>
<evidence type="ECO:0000256" key="1">
    <source>
        <dbReference type="ARBA" id="ARBA00006484"/>
    </source>
</evidence>
<dbReference type="Proteomes" id="UP000198922">
    <property type="component" value="Unassembled WGS sequence"/>
</dbReference>
<evidence type="ECO:0000313" key="4">
    <source>
        <dbReference type="EMBL" id="SDF23712.1"/>
    </source>
</evidence>
<dbReference type="SMART" id="SM00822">
    <property type="entry name" value="PKS_KR"/>
    <property type="match status" value="1"/>
</dbReference>
<dbReference type="Pfam" id="PF00106">
    <property type="entry name" value="adh_short"/>
    <property type="match status" value="1"/>
</dbReference>
<evidence type="ECO:0000256" key="2">
    <source>
        <dbReference type="RuleBase" id="RU000363"/>
    </source>
</evidence>
<dbReference type="InterPro" id="IPR050259">
    <property type="entry name" value="SDR"/>
</dbReference>
<dbReference type="PROSITE" id="PS00061">
    <property type="entry name" value="ADH_SHORT"/>
    <property type="match status" value="1"/>
</dbReference>
<gene>
    <name evidence="4" type="ORF">SAMN04488567_3705</name>
</gene>
<comment type="similarity">
    <text evidence="1 2">Belongs to the short-chain dehydrogenases/reductases (SDR) family.</text>
</comment>
<dbReference type="AlphaFoldDB" id="A0A1G7JFJ8"/>
<dbReference type="GO" id="GO:0032787">
    <property type="term" value="P:monocarboxylic acid metabolic process"/>
    <property type="evidence" value="ECO:0007669"/>
    <property type="project" value="UniProtKB-ARBA"/>
</dbReference>
<sequence length="253" mass="25805">MRLDGHHALVTGGGTGVGRAIALALAAQGAQVTISGRREEPLRETAREGQGAVGWVTGDVTQAADMARVVAQAAQDRGPVTLAIANAGAAESKPFGKTTPEDLDAMLAVNLHGVFNLWQAVLPGMRDMGRGRLIAIASTAGLKGYGYVSAYVAAKHAVVGLTRSLALELAKTPITVNAICPGFAETPMLEESIDNIVAKTGRSREEAAKALASGNPQGRFVQPAEVADAVLWLSGDGASAVTGQAISVSGGET</sequence>
<dbReference type="InterPro" id="IPR020904">
    <property type="entry name" value="Sc_DH/Rdtase_CS"/>
</dbReference>
<dbReference type="Gene3D" id="3.40.50.720">
    <property type="entry name" value="NAD(P)-binding Rossmann-like Domain"/>
    <property type="match status" value="1"/>
</dbReference>
<dbReference type="STRING" id="521013.SAMN04488567_3705"/>
<accession>A0A1G7JFJ8</accession>
<dbReference type="SUPFAM" id="SSF51735">
    <property type="entry name" value="NAD(P)-binding Rossmann-fold domains"/>
    <property type="match status" value="1"/>
</dbReference>
<dbReference type="InterPro" id="IPR036291">
    <property type="entry name" value="NAD(P)-bd_dom_sf"/>
</dbReference>
<dbReference type="CDD" id="cd05233">
    <property type="entry name" value="SDR_c"/>
    <property type="match status" value="1"/>
</dbReference>
<dbReference type="InterPro" id="IPR002347">
    <property type="entry name" value="SDR_fam"/>
</dbReference>
<organism evidence="4 5">
    <name type="scientific">Limimaricola pyoseonensis</name>
    <dbReference type="NCBI Taxonomy" id="521013"/>
    <lineage>
        <taxon>Bacteria</taxon>
        <taxon>Pseudomonadati</taxon>
        <taxon>Pseudomonadota</taxon>
        <taxon>Alphaproteobacteria</taxon>
        <taxon>Rhodobacterales</taxon>
        <taxon>Paracoccaceae</taxon>
        <taxon>Limimaricola</taxon>
    </lineage>
</organism>
<dbReference type="PANTHER" id="PTHR42879:SF2">
    <property type="entry name" value="3-OXOACYL-[ACYL-CARRIER-PROTEIN] REDUCTASE FABG"/>
    <property type="match status" value="1"/>
</dbReference>
<dbReference type="RefSeq" id="WP_090114444.1">
    <property type="nucleotide sequence ID" value="NZ_FNAT01000009.1"/>
</dbReference>
<evidence type="ECO:0000259" key="3">
    <source>
        <dbReference type="SMART" id="SM00822"/>
    </source>
</evidence>
<dbReference type="OrthoDB" id="9804774at2"/>
<dbReference type="PRINTS" id="PR00080">
    <property type="entry name" value="SDRFAMILY"/>
</dbReference>
<protein>
    <submittedName>
        <fullName evidence="4">NAD(P)-dependent dehydrogenase, short-chain alcohol dehydrogenase family</fullName>
    </submittedName>
</protein>
<dbReference type="InterPro" id="IPR057326">
    <property type="entry name" value="KR_dom"/>
</dbReference>
<name>A0A1G7JFJ8_9RHOB</name>
<proteinExistence type="inferred from homology"/>
<dbReference type="PRINTS" id="PR00081">
    <property type="entry name" value="GDHRDH"/>
</dbReference>